<organism evidence="2 3">
    <name type="scientific">Roseiconus lacunae</name>
    <dbReference type="NCBI Taxonomy" id="2605694"/>
    <lineage>
        <taxon>Bacteria</taxon>
        <taxon>Pseudomonadati</taxon>
        <taxon>Planctomycetota</taxon>
        <taxon>Planctomycetia</taxon>
        <taxon>Pirellulales</taxon>
        <taxon>Pirellulaceae</taxon>
        <taxon>Roseiconus</taxon>
    </lineage>
</organism>
<feature type="compositionally biased region" description="Acidic residues" evidence="1">
    <location>
        <begin position="146"/>
        <end position="155"/>
    </location>
</feature>
<proteinExistence type="predicted"/>
<reference evidence="2 3" key="1">
    <citation type="submission" date="2023-06" db="EMBL/GenBank/DDBJ databases">
        <title>Roseiconus lacunae JC819 isolated from Gulf of Mannar region, Tamil Nadu.</title>
        <authorList>
            <person name="Pk S."/>
            <person name="Ch S."/>
            <person name="Ch V.R."/>
        </authorList>
    </citation>
    <scope>NUCLEOTIDE SEQUENCE [LARGE SCALE GENOMIC DNA]</scope>
    <source>
        <strain evidence="2 3">JC819</strain>
    </source>
</reference>
<name>A0ABT7PCL1_9BACT</name>
<feature type="compositionally biased region" description="Basic and acidic residues" evidence="1">
    <location>
        <begin position="136"/>
        <end position="145"/>
    </location>
</feature>
<dbReference type="Proteomes" id="UP001239462">
    <property type="component" value="Unassembled WGS sequence"/>
</dbReference>
<gene>
    <name evidence="2" type="ORF">QTN89_02230</name>
</gene>
<protein>
    <recommendedName>
        <fullName evidence="4">DUF3352 domain-containing protein</fullName>
    </recommendedName>
</protein>
<evidence type="ECO:0008006" key="4">
    <source>
        <dbReference type="Google" id="ProtNLM"/>
    </source>
</evidence>
<sequence>MTVIRPHSGVFHVSGSVKTAVMSLAIVAGGMLTGLPTTSAAEKDKDGALPGAPRLFPSDTLAYIRLDDAADLRQDLKSSSLGKMIQDPKFRPFADDLYATLKDLFQEASDEIGIGLDELLAIPQGQVAFALHPAKPLEGDEKPELQSDEDASEDEIERRKRRAELREQYSFGFTFLIDAGDNIDSLMKIVDRFEQEVKKQRVRRVTKIDGTEVTRMLPNRAGRLPIEFFERDGTFVIGVGHSAAQDVLNHWIGKSDEPTLADNATFGTIMSRCVGAEDTRPQVTFFADPHAIADRIIKRSDSIAVALIWPTIEEMGAARIGGIGGSSFRGGDVFEGIAHYHIKIDPPRDGILGVLRPETGETAPPNWVPEDIMQYSSLNWDFAKAYENFGKVLDRFQGVDAMKRIVEDPVKTRLGLSIQDDVVGNLNGRFVRLAWMEPPARINSGVNAFAFELKDPVKAKSKMADIRDRMQNAMTVETIAGHVVYRLRGPGGNFPQNLRRPEPSFLILGNWLIYSDSTKFLERVALADAGKLPRLLELPEYSLVSGELGGKLDGDDPFVLSFIDGAQSFRLIYDLAKDENSRNFLRQAGENNPAVKKISQLMDKNELPPFSEFEKYFAPTGSFGYNEPDGIHFGFFTLRADPELK</sequence>
<dbReference type="EMBL" id="JASZZN010000002">
    <property type="protein sequence ID" value="MDM4014230.1"/>
    <property type="molecule type" value="Genomic_DNA"/>
</dbReference>
<dbReference type="RefSeq" id="WP_289162017.1">
    <property type="nucleotide sequence ID" value="NZ_JASZZN010000002.1"/>
</dbReference>
<feature type="region of interest" description="Disordered" evidence="1">
    <location>
        <begin position="136"/>
        <end position="159"/>
    </location>
</feature>
<keyword evidence="3" id="KW-1185">Reference proteome</keyword>
<accession>A0ABT7PCL1</accession>
<evidence type="ECO:0000313" key="3">
    <source>
        <dbReference type="Proteomes" id="UP001239462"/>
    </source>
</evidence>
<comment type="caution">
    <text evidence="2">The sequence shown here is derived from an EMBL/GenBank/DDBJ whole genome shotgun (WGS) entry which is preliminary data.</text>
</comment>
<evidence type="ECO:0000256" key="1">
    <source>
        <dbReference type="SAM" id="MobiDB-lite"/>
    </source>
</evidence>
<evidence type="ECO:0000313" key="2">
    <source>
        <dbReference type="EMBL" id="MDM4014230.1"/>
    </source>
</evidence>